<feature type="transmembrane region" description="Helical" evidence="5">
    <location>
        <begin position="163"/>
        <end position="179"/>
    </location>
</feature>
<feature type="transmembrane region" description="Helical" evidence="5">
    <location>
        <begin position="105"/>
        <end position="122"/>
    </location>
</feature>
<sequence length="407" mass="46590">MEQIITFFSIRTEIPDKNFKVFFNTLFFCSFLPYMNSIIPVLPGLFFGFNWTGIAWIICLMMMIYLIFNMTDRPLFPLVNWIFWVIYLILALSVDFSVIGLQLTIQYVLPILVGIVASSFTYSWPKLFWAFQQFARLIIVVFLVFAVYKALTGYSPHMASTPMLLYVMATLSLGAYYVLQQKKYLIIFLILFLMPFLSVTRMAILVFVTSFVVHFSNRSISSKIPYAFLGAVLFAIVFTSESFQKKTFYDGKGEISDLSLNYYESNSGLNTNGRTAWQVGLEPGLEKNPIFGNGPRSDNAVLSELAGEDNAEAHNDYLSVRYNYGWLGLLCLLGGFASTFFQLLKVYLQDNIPLFSIMIGSTLTLFVGFLFFMYSDNILKYTIFFPNYFFAMIGITYSVSRRGLAYL</sequence>
<keyword evidence="3 5" id="KW-1133">Transmembrane helix</keyword>
<comment type="subcellular location">
    <subcellularLocation>
        <location evidence="1">Membrane</location>
        <topology evidence="1">Multi-pass membrane protein</topology>
    </subcellularLocation>
</comment>
<reference evidence="7 8" key="1">
    <citation type="submission" date="2023-08" db="EMBL/GenBank/DDBJ databases">
        <title>Draft genome sequence of Algoriphagus confluentis.</title>
        <authorList>
            <person name="Takatani N."/>
            <person name="Hosokawa M."/>
            <person name="Sawabe T."/>
        </authorList>
    </citation>
    <scope>NUCLEOTIDE SEQUENCE [LARGE SCALE GENOMIC DNA]</scope>
    <source>
        <strain evidence="7 8">NBRC 111222</strain>
    </source>
</reference>
<feature type="transmembrane region" description="Helical" evidence="5">
    <location>
        <begin position="381"/>
        <end position="399"/>
    </location>
</feature>
<feature type="transmembrane region" description="Helical" evidence="5">
    <location>
        <begin position="21"/>
        <end position="39"/>
    </location>
</feature>
<feature type="transmembrane region" description="Helical" evidence="5">
    <location>
        <begin position="324"/>
        <end position="348"/>
    </location>
</feature>
<accession>A0ABQ6PNI7</accession>
<comment type="caution">
    <text evidence="7">The sequence shown here is derived from an EMBL/GenBank/DDBJ whole genome shotgun (WGS) entry which is preliminary data.</text>
</comment>
<dbReference type="InterPro" id="IPR051533">
    <property type="entry name" value="WaaL-like"/>
</dbReference>
<feature type="transmembrane region" description="Helical" evidence="5">
    <location>
        <begin position="134"/>
        <end position="151"/>
    </location>
</feature>
<name>A0ABQ6PNI7_9BACT</name>
<proteinExistence type="predicted"/>
<keyword evidence="8" id="KW-1185">Reference proteome</keyword>
<dbReference type="PANTHER" id="PTHR37422">
    <property type="entry name" value="TEICHURONIC ACID BIOSYNTHESIS PROTEIN TUAE"/>
    <property type="match status" value="1"/>
</dbReference>
<feature type="transmembrane region" description="Helical" evidence="5">
    <location>
        <begin position="354"/>
        <end position="374"/>
    </location>
</feature>
<evidence type="ECO:0000313" key="7">
    <source>
        <dbReference type="EMBL" id="GMQ29533.1"/>
    </source>
</evidence>
<gene>
    <name evidence="7" type="ORF">Aconfl_21760</name>
</gene>
<evidence type="ECO:0000256" key="1">
    <source>
        <dbReference type="ARBA" id="ARBA00004141"/>
    </source>
</evidence>
<evidence type="ECO:0000256" key="3">
    <source>
        <dbReference type="ARBA" id="ARBA00022989"/>
    </source>
</evidence>
<protein>
    <recommendedName>
        <fullName evidence="6">O-antigen ligase-related domain-containing protein</fullName>
    </recommendedName>
</protein>
<dbReference type="Proteomes" id="UP001338309">
    <property type="component" value="Unassembled WGS sequence"/>
</dbReference>
<evidence type="ECO:0000259" key="6">
    <source>
        <dbReference type="Pfam" id="PF04932"/>
    </source>
</evidence>
<feature type="domain" description="O-antigen ligase-related" evidence="6">
    <location>
        <begin position="187"/>
        <end position="333"/>
    </location>
</feature>
<feature type="transmembrane region" description="Helical" evidence="5">
    <location>
        <begin position="224"/>
        <end position="243"/>
    </location>
</feature>
<organism evidence="7 8">
    <name type="scientific">Algoriphagus confluentis</name>
    <dbReference type="NCBI Taxonomy" id="1697556"/>
    <lineage>
        <taxon>Bacteria</taxon>
        <taxon>Pseudomonadati</taxon>
        <taxon>Bacteroidota</taxon>
        <taxon>Cytophagia</taxon>
        <taxon>Cytophagales</taxon>
        <taxon>Cyclobacteriaceae</taxon>
        <taxon>Algoriphagus</taxon>
    </lineage>
</organism>
<feature type="transmembrane region" description="Helical" evidence="5">
    <location>
        <begin position="186"/>
        <end position="212"/>
    </location>
</feature>
<keyword evidence="2 5" id="KW-0812">Transmembrane</keyword>
<evidence type="ECO:0000256" key="5">
    <source>
        <dbReference type="SAM" id="Phobius"/>
    </source>
</evidence>
<dbReference type="Pfam" id="PF04932">
    <property type="entry name" value="Wzy_C"/>
    <property type="match status" value="1"/>
</dbReference>
<dbReference type="PANTHER" id="PTHR37422:SF13">
    <property type="entry name" value="LIPOPOLYSACCHARIDE BIOSYNTHESIS PROTEIN PA4999-RELATED"/>
    <property type="match status" value="1"/>
</dbReference>
<keyword evidence="4 5" id="KW-0472">Membrane</keyword>
<feature type="transmembrane region" description="Helical" evidence="5">
    <location>
        <begin position="75"/>
        <end position="99"/>
    </location>
</feature>
<dbReference type="EMBL" id="BTPD01000006">
    <property type="protein sequence ID" value="GMQ29533.1"/>
    <property type="molecule type" value="Genomic_DNA"/>
</dbReference>
<evidence type="ECO:0000256" key="2">
    <source>
        <dbReference type="ARBA" id="ARBA00022692"/>
    </source>
</evidence>
<dbReference type="InterPro" id="IPR007016">
    <property type="entry name" value="O-antigen_ligase-rel_domated"/>
</dbReference>
<evidence type="ECO:0000313" key="8">
    <source>
        <dbReference type="Proteomes" id="UP001338309"/>
    </source>
</evidence>
<evidence type="ECO:0000256" key="4">
    <source>
        <dbReference type="ARBA" id="ARBA00023136"/>
    </source>
</evidence>
<feature type="transmembrane region" description="Helical" evidence="5">
    <location>
        <begin position="45"/>
        <end position="68"/>
    </location>
</feature>